<dbReference type="InterPro" id="IPR013656">
    <property type="entry name" value="PAS_4"/>
</dbReference>
<dbReference type="InterPro" id="IPR029016">
    <property type="entry name" value="GAF-like_dom_sf"/>
</dbReference>
<dbReference type="PROSITE" id="PS50113">
    <property type="entry name" value="PAC"/>
    <property type="match status" value="2"/>
</dbReference>
<evidence type="ECO:0000259" key="8">
    <source>
        <dbReference type="PROSITE" id="PS50112"/>
    </source>
</evidence>
<dbReference type="PANTHER" id="PTHR43304:SF1">
    <property type="entry name" value="PAC DOMAIN-CONTAINING PROTEIN"/>
    <property type="match status" value="1"/>
</dbReference>
<dbReference type="Pfam" id="PF13426">
    <property type="entry name" value="PAS_9"/>
    <property type="match status" value="2"/>
</dbReference>
<keyword evidence="5 10" id="KW-0418">Kinase</keyword>
<dbReference type="EMBL" id="CP016804">
    <property type="protein sequence ID" value="APE96190.1"/>
    <property type="molecule type" value="Genomic_DNA"/>
</dbReference>
<evidence type="ECO:0000256" key="6">
    <source>
        <dbReference type="ARBA" id="ARBA00023015"/>
    </source>
</evidence>
<keyword evidence="11" id="KW-1185">Reference proteome</keyword>
<keyword evidence="6" id="KW-0805">Transcription regulation</keyword>
<dbReference type="Gene3D" id="3.30.450.40">
    <property type="match status" value="2"/>
</dbReference>
<keyword evidence="7" id="KW-0804">Transcription</keyword>
<evidence type="ECO:0000313" key="11">
    <source>
        <dbReference type="Proteomes" id="UP000186165"/>
    </source>
</evidence>
<comment type="catalytic activity">
    <reaction evidence="1">
        <text>ATP + protein L-histidine = ADP + protein N-phospho-L-histidine.</text>
        <dbReference type="EC" id="2.7.13.3"/>
    </reaction>
</comment>
<evidence type="ECO:0000256" key="1">
    <source>
        <dbReference type="ARBA" id="ARBA00000085"/>
    </source>
</evidence>
<dbReference type="Pfam" id="PF13185">
    <property type="entry name" value="GAF_2"/>
    <property type="match status" value="1"/>
</dbReference>
<dbReference type="Pfam" id="PF04967">
    <property type="entry name" value="HTH_10"/>
    <property type="match status" value="1"/>
</dbReference>
<dbReference type="Proteomes" id="UP000186165">
    <property type="component" value="Chromosome"/>
</dbReference>
<dbReference type="Pfam" id="PF15915">
    <property type="entry name" value="BAT"/>
    <property type="match status" value="1"/>
</dbReference>
<dbReference type="GeneID" id="30418282"/>
<dbReference type="InterPro" id="IPR013324">
    <property type="entry name" value="RNA_pol_sigma_r3/r4-like"/>
</dbReference>
<dbReference type="GO" id="GO:0004673">
    <property type="term" value="F:protein histidine kinase activity"/>
    <property type="evidence" value="ECO:0007669"/>
    <property type="project" value="UniProtKB-EC"/>
</dbReference>
<dbReference type="PANTHER" id="PTHR43304">
    <property type="entry name" value="PHYTOCHROME-LIKE PROTEIN CPH1"/>
    <property type="match status" value="1"/>
</dbReference>
<feature type="domain" description="PAS" evidence="8">
    <location>
        <begin position="127"/>
        <end position="171"/>
    </location>
</feature>
<dbReference type="Pfam" id="PF08448">
    <property type="entry name" value="PAS_4"/>
    <property type="match status" value="1"/>
</dbReference>
<dbReference type="CDD" id="cd00130">
    <property type="entry name" value="PAS"/>
    <property type="match status" value="5"/>
</dbReference>
<dbReference type="InterPro" id="IPR003018">
    <property type="entry name" value="GAF"/>
</dbReference>
<dbReference type="RefSeq" id="WP_071933378.1">
    <property type="nucleotide sequence ID" value="NZ_CP016804.1"/>
</dbReference>
<evidence type="ECO:0000313" key="10">
    <source>
        <dbReference type="EMBL" id="APE96190.1"/>
    </source>
</evidence>
<reference evidence="11" key="1">
    <citation type="submission" date="2016-08" db="EMBL/GenBank/DDBJ databases">
        <title>Discovery of first anaerobic lithoheterotrophic haloarchae widely represented in hypersaline habitats.</title>
        <authorList>
            <person name="Sorokin D.Y."/>
            <person name="Kublanov I.V."/>
            <person name="Roman P."/>
            <person name="Sinninghe Damste J.S."/>
            <person name="Golyshin P.N."/>
            <person name="Rojo D."/>
            <person name="Ciordia S."/>
            <person name="Mena Md.C."/>
            <person name="Ferrer M."/>
            <person name="Smedile F."/>
            <person name="Messina E."/>
            <person name="La Cono V."/>
            <person name="Yakimov M.M."/>
        </authorList>
    </citation>
    <scope>NUCLEOTIDE SEQUENCE [LARGE SCALE GENOMIC DNA]</scope>
    <source>
        <strain evidence="11">HSR6</strain>
    </source>
</reference>
<dbReference type="InterPro" id="IPR035965">
    <property type="entry name" value="PAS-like_dom_sf"/>
</dbReference>
<evidence type="ECO:0000256" key="3">
    <source>
        <dbReference type="ARBA" id="ARBA00022553"/>
    </source>
</evidence>
<dbReference type="InterPro" id="IPR013655">
    <property type="entry name" value="PAS_fold_3"/>
</dbReference>
<feature type="domain" description="PAS" evidence="8">
    <location>
        <begin position="478"/>
        <end position="548"/>
    </location>
</feature>
<accession>A0A1J1ADG4</accession>
<feature type="domain" description="PAS" evidence="8">
    <location>
        <begin position="597"/>
        <end position="672"/>
    </location>
</feature>
<evidence type="ECO:0000256" key="4">
    <source>
        <dbReference type="ARBA" id="ARBA00022679"/>
    </source>
</evidence>
<proteinExistence type="predicted"/>
<dbReference type="SUPFAM" id="SSF88659">
    <property type="entry name" value="Sigma3 and sigma4 domains of RNA polymerase sigma factors"/>
    <property type="match status" value="1"/>
</dbReference>
<sequence length="1294" mass="144501">MDDGTTLRSALFEASGALILGIDAATGEIVEANERASEVLGQSQADLLGSTVSTATGFTDLEAMLARVPAPDASHEFTTTGLHPDGAQSPAVTLTRRPVAHDRDEYIVLTGQVHPDGEPDEGESAVRWNILEDLIEQISDAAFVHDEAGRFRAVNQAAIDLLGYAEDELLGADPSLFDPAVSESHLGPRLAELEREESVQFEATYVTASGEEVPVEITSSLLSCTDQRVIVSVARNLQAKKQRIRNRELAETLFEDHREATFIVDVDEEFTIERVNPAYEEASPLSAADIEGKTPREIFGAKRGGEIADRYRRCVENRESLDVEQTLEMDGRQTHWWTRLAPVVVEDEVQYIVGSTREITDRKNRERQIETHLREAQRIANITSWYYDLRDVSGNERFTGEKFMGQVHPADRDRVEGQWERVLESGGSYDIEYRVKLGAEIRWMREKVESFSEPGHAEPVEAIGVVQDITDRKERELELERYELFLESIQDAVTVIDAEGRLQYESPGIEAIVGQYPSGRVGADAFEFIHPADRELVREEFTRRLHGDQSVEPLEYRIRTTDGSWTWVESRGQALLEDHDFEGLVVTSRDVSAQKEQQRQLDTLISNLPGIVYRCKNEQGWPMELVRGRAKELTGYTAKELVSGAVNWEEALVHPEDRARVREQTSAAVDAGRPFTVTYRIRTRNGEEKWLWEQGQPVTQIGAQEPKLEGFITDITDRKRREQELERRSQRLHELVGATRELLTAKSKPALYEGVIDAVWETLSVARFAVLGYDEAAGVLRAQAVSPAMETPADAVPPIEPGQNSIWESYRAQETDRLTMTDTPWAPAEGTNMQDLLVVPIGAFGLLLVGIEPDTTVSADDRQWLELIATNAAAILERIEQEHKRRQADEQLQTQQTRTAELTDLLNAVEAVQRRFAESDTREELEASVCEEVVRTDPVDFAWIGRPEANDAELTPAAWAGEDRGYLDAIDTTTVDGARCPAQQAADDHRLRNVSQIPRNVPEQPWATQALTGRFRSVLSIPLEQDDVLYGVLTVFSRQAEAFGDLYESLLADVGSLLATSIRTVTIRNAGAESDTVEVEFSIQDPQYPLYRVAERTDSEIRFETILATTDGTVTELWTVLDGDPEAVFEAVQENTKIVSADWFGAPEHGQLTVEMAKPMLADGIRDHGGRLAEAIGTPTGATVTLVQTAEQPVRPVIAWVSTQYTDVELTARRTRTPQDAGLLTSTSELLTDRQREILRAAYYGGYYETPKQITGEELGTSFDISRPAVYKHLQAAQRKLLRALFDDGATLHS</sequence>
<dbReference type="InterPro" id="IPR052162">
    <property type="entry name" value="Sensor_kinase/Photoreceptor"/>
</dbReference>
<dbReference type="InterPro" id="IPR000700">
    <property type="entry name" value="PAS-assoc_C"/>
</dbReference>
<dbReference type="SUPFAM" id="SSF55785">
    <property type="entry name" value="PYP-like sensor domain (PAS domain)"/>
    <property type="match status" value="6"/>
</dbReference>
<dbReference type="InterPro" id="IPR031803">
    <property type="entry name" value="BAT_GAF/HTH-assoc"/>
</dbReference>
<dbReference type="InterPro" id="IPR000014">
    <property type="entry name" value="PAS"/>
</dbReference>
<dbReference type="SUPFAM" id="SSF55781">
    <property type="entry name" value="GAF domain-like"/>
    <property type="match status" value="2"/>
</dbReference>
<dbReference type="SMART" id="SM00065">
    <property type="entry name" value="GAF"/>
    <property type="match status" value="1"/>
</dbReference>
<evidence type="ECO:0000259" key="9">
    <source>
        <dbReference type="PROSITE" id="PS50113"/>
    </source>
</evidence>
<dbReference type="OrthoDB" id="342253at2157"/>
<dbReference type="PROSITE" id="PS50112">
    <property type="entry name" value="PAS"/>
    <property type="match status" value="3"/>
</dbReference>
<gene>
    <name evidence="10" type="ORF">HSR6_1753</name>
</gene>
<dbReference type="InterPro" id="IPR007050">
    <property type="entry name" value="HTH_bacterioopsin"/>
</dbReference>
<evidence type="ECO:0000256" key="5">
    <source>
        <dbReference type="ARBA" id="ARBA00022777"/>
    </source>
</evidence>
<keyword evidence="3" id="KW-0597">Phosphoprotein</keyword>
<evidence type="ECO:0000256" key="7">
    <source>
        <dbReference type="ARBA" id="ARBA00023163"/>
    </source>
</evidence>
<feature type="domain" description="PAC" evidence="9">
    <location>
        <begin position="675"/>
        <end position="727"/>
    </location>
</feature>
<dbReference type="Gene3D" id="3.30.450.20">
    <property type="entry name" value="PAS domain"/>
    <property type="match status" value="6"/>
</dbReference>
<dbReference type="KEGG" id="hhsr:HSR6_1753"/>
<name>A0A1J1ADG4_9EURY</name>
<dbReference type="EC" id="2.7.13.3" evidence="2"/>
<keyword evidence="4" id="KW-0808">Transferase</keyword>
<dbReference type="SMART" id="SM00086">
    <property type="entry name" value="PAC"/>
    <property type="match status" value="4"/>
</dbReference>
<dbReference type="Pfam" id="PF08447">
    <property type="entry name" value="PAS_3"/>
    <property type="match status" value="3"/>
</dbReference>
<evidence type="ECO:0000256" key="2">
    <source>
        <dbReference type="ARBA" id="ARBA00012438"/>
    </source>
</evidence>
<organism evidence="10 11">
    <name type="scientific">Halodesulfurarchaeum formicicum</name>
    <dbReference type="NCBI Taxonomy" id="1873524"/>
    <lineage>
        <taxon>Archaea</taxon>
        <taxon>Methanobacteriati</taxon>
        <taxon>Methanobacteriota</taxon>
        <taxon>Stenosarchaea group</taxon>
        <taxon>Halobacteria</taxon>
        <taxon>Halobacteriales</taxon>
        <taxon>Halobacteriaceae</taxon>
        <taxon>Halodesulfurarchaeum</taxon>
    </lineage>
</organism>
<protein>
    <recommendedName>
        <fullName evidence="2">histidine kinase</fullName>
        <ecNumber evidence="2">2.7.13.3</ecNumber>
    </recommendedName>
</protein>
<feature type="domain" description="PAC" evidence="9">
    <location>
        <begin position="552"/>
        <end position="603"/>
    </location>
</feature>
<dbReference type="NCBIfam" id="TIGR00229">
    <property type="entry name" value="sensory_box"/>
    <property type="match status" value="4"/>
</dbReference>
<dbReference type="SMART" id="SM00091">
    <property type="entry name" value="PAS"/>
    <property type="match status" value="5"/>
</dbReference>
<dbReference type="InterPro" id="IPR001610">
    <property type="entry name" value="PAC"/>
</dbReference>